<evidence type="ECO:0000256" key="2">
    <source>
        <dbReference type="ARBA" id="ARBA00023239"/>
    </source>
</evidence>
<feature type="region of interest" description="Disordered" evidence="3">
    <location>
        <begin position="1"/>
        <end position="24"/>
    </location>
</feature>
<name>A0AAJ0CSB5_9HYPO</name>
<accession>A0AAJ0CSB5</accession>
<keyword evidence="2" id="KW-0456">Lyase</keyword>
<keyword evidence="1" id="KW-0210">Decarboxylase</keyword>
<keyword evidence="6" id="KW-1185">Reference proteome</keyword>
<sequence length="461" mass="51871">MTRLLSPGFQRHYGGSPSEQTARQDDQWLKTFIAQIDERKRLSSLPPLDPVVQDLKVLMESEPSLRMWASAMFDEIPNKVPYNKCWTNHTPVRGYHHMLDLFNVIVTEVAPTWSMVEGNVGNVALVGLPFQAILDWPMGTPSGQALFLNKEVNAKLKYVLDTWRERILKTGKSKTVITSNKDGWLCEEALKAIEKDSNFEGQVQLTFEELFECDPIADPAHWGFASWDDFFVRQFRNIDKIRPVAYPHSPEWVTNMCESRPVVIQSGIKDCDRFWIKGTSYSVTEMLDCHEFAHEFIGGTAYQALLSLTSYHRWTSPVSGHVVSAQTIHGTYFSERPTNGLFSSPAGPPEYNQVYMSHIATRAIIYIQAEEPVGLMCAMAIGIADVSTCEIAKRFCTNLPQPVRKGEELGMFHYGGSGVCLLFRRGVRLAWMDAAVPGHSEKNIPVRSALAIAYADAARNT</sequence>
<proteinExistence type="predicted"/>
<dbReference type="EMBL" id="JASWJB010000054">
    <property type="protein sequence ID" value="KAK2603876.1"/>
    <property type="molecule type" value="Genomic_DNA"/>
</dbReference>
<dbReference type="GO" id="GO:0005739">
    <property type="term" value="C:mitochondrion"/>
    <property type="evidence" value="ECO:0007669"/>
    <property type="project" value="TreeGrafter"/>
</dbReference>
<evidence type="ECO:0000259" key="4">
    <source>
        <dbReference type="Pfam" id="PF12588"/>
    </source>
</evidence>
<dbReference type="InterPro" id="IPR003817">
    <property type="entry name" value="PS_Dcarbxylase"/>
</dbReference>
<dbReference type="Pfam" id="PF12588">
    <property type="entry name" value="PSDC"/>
    <property type="match status" value="1"/>
</dbReference>
<gene>
    <name evidence="5" type="ORF">QQS21_003911</name>
</gene>
<dbReference type="GO" id="GO:0006646">
    <property type="term" value="P:phosphatidylethanolamine biosynthetic process"/>
    <property type="evidence" value="ECO:0007669"/>
    <property type="project" value="TreeGrafter"/>
</dbReference>
<evidence type="ECO:0000256" key="1">
    <source>
        <dbReference type="ARBA" id="ARBA00022793"/>
    </source>
</evidence>
<reference evidence="5" key="1">
    <citation type="submission" date="2023-06" db="EMBL/GenBank/DDBJ databases">
        <title>Conoideocrella luteorostrata (Hypocreales: Clavicipitaceae), a potential biocontrol fungus for elongate hemlock scale in United States Christmas tree production areas.</title>
        <authorList>
            <person name="Barrett H."/>
            <person name="Lovett B."/>
            <person name="Macias A.M."/>
            <person name="Stajich J.E."/>
            <person name="Kasson M.T."/>
        </authorList>
    </citation>
    <scope>NUCLEOTIDE SEQUENCE</scope>
    <source>
        <strain evidence="5">ARSEF 14590</strain>
    </source>
</reference>
<dbReference type="Proteomes" id="UP001251528">
    <property type="component" value="Unassembled WGS sequence"/>
</dbReference>
<dbReference type="AlphaFoldDB" id="A0AAJ0CSB5"/>
<dbReference type="InterPro" id="IPR022237">
    <property type="entry name" value="PsiD-like"/>
</dbReference>
<evidence type="ECO:0000256" key="3">
    <source>
        <dbReference type="SAM" id="MobiDB-lite"/>
    </source>
</evidence>
<dbReference type="PANTHER" id="PTHR10067">
    <property type="entry name" value="PHOSPHATIDYLSERINE DECARBOXYLASE"/>
    <property type="match status" value="1"/>
</dbReference>
<evidence type="ECO:0000313" key="5">
    <source>
        <dbReference type="EMBL" id="KAK2603876.1"/>
    </source>
</evidence>
<organism evidence="5 6">
    <name type="scientific">Conoideocrella luteorostrata</name>
    <dbReference type="NCBI Taxonomy" id="1105319"/>
    <lineage>
        <taxon>Eukaryota</taxon>
        <taxon>Fungi</taxon>
        <taxon>Dikarya</taxon>
        <taxon>Ascomycota</taxon>
        <taxon>Pezizomycotina</taxon>
        <taxon>Sordariomycetes</taxon>
        <taxon>Hypocreomycetidae</taxon>
        <taxon>Hypocreales</taxon>
        <taxon>Clavicipitaceae</taxon>
        <taxon>Conoideocrella</taxon>
    </lineage>
</organism>
<dbReference type="Pfam" id="PF02666">
    <property type="entry name" value="PS_Dcarbxylase"/>
    <property type="match status" value="1"/>
</dbReference>
<feature type="domain" description="L-tryptophan decarboxylase PsiD-like" evidence="4">
    <location>
        <begin position="50"/>
        <end position="192"/>
    </location>
</feature>
<protein>
    <recommendedName>
        <fullName evidence="4">L-tryptophan decarboxylase PsiD-like domain-containing protein</fullName>
    </recommendedName>
</protein>
<dbReference type="PANTHER" id="PTHR10067:SF9">
    <property type="entry name" value="PHOSPHATIDYLSERINE DECARBOXYLASE FAMILY PROTEIN (AFU_ORTHOLOGUE AFUA_7G01730)"/>
    <property type="match status" value="1"/>
</dbReference>
<dbReference type="GO" id="GO:0004609">
    <property type="term" value="F:phosphatidylserine decarboxylase activity"/>
    <property type="evidence" value="ECO:0007669"/>
    <property type="project" value="InterPro"/>
</dbReference>
<evidence type="ECO:0000313" key="6">
    <source>
        <dbReference type="Proteomes" id="UP001251528"/>
    </source>
</evidence>
<comment type="caution">
    <text evidence="5">The sequence shown here is derived from an EMBL/GenBank/DDBJ whole genome shotgun (WGS) entry which is preliminary data.</text>
</comment>